<dbReference type="EMBL" id="AHFB01000136">
    <property type="protein sequence ID" value="EOO25571.1"/>
    <property type="molecule type" value="Genomic_DNA"/>
</dbReference>
<evidence type="ECO:0000313" key="1">
    <source>
        <dbReference type="EMBL" id="EOO25571.1"/>
    </source>
</evidence>
<dbReference type="InterPro" id="IPR051083">
    <property type="entry name" value="GrpII_Intron_Splice-Mob/Def"/>
</dbReference>
<reference evidence="1 2" key="1">
    <citation type="submission" date="2012-12" db="EMBL/GenBank/DDBJ databases">
        <title>The Genome Sequence of Bacillus cereus VD133.</title>
        <authorList>
            <consortium name="The Broad Institute Genome Sequencing Platform"/>
            <consortium name="The Broad Institute Genome Sequencing Center for Infectious Disease"/>
            <person name="Feldgarden M."/>
            <person name="Van der Auwera G.A."/>
            <person name="Mahillon J."/>
            <person name="Duprez V."/>
            <person name="Timmery S."/>
            <person name="Mattelet C."/>
            <person name="Dierick K."/>
            <person name="Sun M."/>
            <person name="Yu Z."/>
            <person name="Zhu L."/>
            <person name="Hu X."/>
            <person name="Shank E.B."/>
            <person name="Swiecicka I."/>
            <person name="Hansen B.M."/>
            <person name="Andrup L."/>
            <person name="Walker B."/>
            <person name="Young S.K."/>
            <person name="Zeng Q."/>
            <person name="Gargeya S."/>
            <person name="Fitzgerald M."/>
            <person name="Haas B."/>
            <person name="Abouelleil A."/>
            <person name="Alvarado L."/>
            <person name="Arachchi H.M."/>
            <person name="Berlin A.M."/>
            <person name="Chapman S.B."/>
            <person name="Dewar J."/>
            <person name="Goldberg J."/>
            <person name="Griggs A."/>
            <person name="Gujja S."/>
            <person name="Hansen M."/>
            <person name="Howarth C."/>
            <person name="Imamovic A."/>
            <person name="Larimer J."/>
            <person name="McCowan C."/>
            <person name="Murphy C."/>
            <person name="Neiman D."/>
            <person name="Pearson M."/>
            <person name="Priest M."/>
            <person name="Roberts A."/>
            <person name="Saif S."/>
            <person name="Shea T."/>
            <person name="Sisk P."/>
            <person name="Sykes S."/>
            <person name="Wortman J."/>
            <person name="Nusbaum C."/>
            <person name="Birren B."/>
        </authorList>
    </citation>
    <scope>NUCLEOTIDE SEQUENCE [LARGE SCALE GENOMIC DNA]</scope>
    <source>
        <strain evidence="1 2">VD133</strain>
    </source>
</reference>
<dbReference type="Proteomes" id="UP000014018">
    <property type="component" value="Unassembled WGS sequence"/>
</dbReference>
<accession>A0A9W5PKX4</accession>
<dbReference type="SUPFAM" id="SSF56672">
    <property type="entry name" value="DNA/RNA polymerases"/>
    <property type="match status" value="1"/>
</dbReference>
<sequence>MTTIFDELYEKSSSNLLFTKLMRIIQSDDNIKLAFRMVKANTGSQTAGVDGLTIEDLKELNIEEYVQMVKSKLNHYTPDEVRRVHIPKEYSKEKRPLGIPTMIDRIAQQAIRQVLEPNCEAKFHPHSYGFRPNRSTNHAIARMNYLINQSKLMGKSLLSLLESFIDNFVINFSI</sequence>
<comment type="caution">
    <text evidence="1">The sequence shown here is derived from an EMBL/GenBank/DDBJ whole genome shotgun (WGS) entry which is preliminary data.</text>
</comment>
<dbReference type="AlphaFoldDB" id="A0A9W5PKX4"/>
<name>A0A9W5PKX4_BACCE</name>
<dbReference type="PANTHER" id="PTHR34047">
    <property type="entry name" value="NUCLEAR INTRON MATURASE 1, MITOCHONDRIAL-RELATED"/>
    <property type="match status" value="1"/>
</dbReference>
<evidence type="ECO:0008006" key="3">
    <source>
        <dbReference type="Google" id="ProtNLM"/>
    </source>
</evidence>
<dbReference type="CDD" id="cd01651">
    <property type="entry name" value="RT_G2_intron"/>
    <property type="match status" value="1"/>
</dbReference>
<dbReference type="InterPro" id="IPR043502">
    <property type="entry name" value="DNA/RNA_pol_sf"/>
</dbReference>
<organism evidence="1 2">
    <name type="scientific">Bacillus cereus VD133</name>
    <dbReference type="NCBI Taxonomy" id="1053233"/>
    <lineage>
        <taxon>Bacteria</taxon>
        <taxon>Bacillati</taxon>
        <taxon>Bacillota</taxon>
        <taxon>Bacilli</taxon>
        <taxon>Bacillales</taxon>
        <taxon>Bacillaceae</taxon>
        <taxon>Bacillus</taxon>
        <taxon>Bacillus cereus group</taxon>
    </lineage>
</organism>
<protein>
    <recommendedName>
        <fullName evidence="3">Reverse transcriptase domain-containing protein</fullName>
    </recommendedName>
</protein>
<proteinExistence type="predicted"/>
<dbReference type="PANTHER" id="PTHR34047:SF8">
    <property type="entry name" value="PROTEIN YKFC"/>
    <property type="match status" value="1"/>
</dbReference>
<gene>
    <name evidence="1" type="ORF">IIU_06116</name>
</gene>
<dbReference type="RefSeq" id="WP_016112047.1">
    <property type="nucleotide sequence ID" value="NZ_KB976193.1"/>
</dbReference>
<evidence type="ECO:0000313" key="2">
    <source>
        <dbReference type="Proteomes" id="UP000014018"/>
    </source>
</evidence>